<keyword evidence="2" id="KW-1185">Reference proteome</keyword>
<evidence type="ECO:0000313" key="2">
    <source>
        <dbReference type="Proteomes" id="UP000243065"/>
    </source>
</evidence>
<dbReference type="SUPFAM" id="SSF52540">
    <property type="entry name" value="P-loop containing nucleoside triphosphate hydrolases"/>
    <property type="match status" value="1"/>
</dbReference>
<dbReference type="RefSeq" id="WP_072150572.1">
    <property type="nucleotide sequence ID" value="NZ_CZVU01000056.1"/>
</dbReference>
<dbReference type="Gene3D" id="3.40.50.300">
    <property type="entry name" value="P-loop containing nucleotide triphosphate hydrolases"/>
    <property type="match status" value="1"/>
</dbReference>
<accession>A0A656DA59</accession>
<protein>
    <submittedName>
        <fullName evidence="1">AAA domain-containing protein</fullName>
    </submittedName>
</protein>
<gene>
    <name evidence="1" type="ORF">JGI24_01205</name>
</gene>
<name>A0A656DA59_KRYT1</name>
<proteinExistence type="predicted"/>
<reference evidence="1 2" key="1">
    <citation type="submission" date="2015-11" db="EMBL/GenBank/DDBJ databases">
        <authorList>
            <person name="Varghese N."/>
        </authorList>
    </citation>
    <scope>NUCLEOTIDE SEQUENCE [LARGE SCALE GENOMIC DNA]</scope>
    <source>
        <strain evidence="1 2">JGI-24</strain>
    </source>
</reference>
<sequence>MIEKIFNIFKRKNEQKETLKIKINPRTLVVLCGVAGSGKSTFAKKFFKRTQIVSSDHCRALISDNPANQAVSKHAFDLFYFIIEKRLLVRRLSLVFSYLFLCKFQAGYQK</sequence>
<organism evidence="1 2">
    <name type="scientific">Kryptobacter tengchongensis</name>
    <dbReference type="NCBI Taxonomy" id="1643429"/>
    <lineage>
        <taxon>Bacteria</taxon>
        <taxon>Pseudomonadati</taxon>
        <taxon>Candidatus Kryptoniota</taxon>
        <taxon>Candidatus Kryptobacter</taxon>
    </lineage>
</organism>
<dbReference type="Proteomes" id="UP000243065">
    <property type="component" value="Unassembled WGS sequence"/>
</dbReference>
<dbReference type="InterPro" id="IPR027417">
    <property type="entry name" value="P-loop_NTPase"/>
</dbReference>
<evidence type="ECO:0000313" key="1">
    <source>
        <dbReference type="EMBL" id="CUT02884.1"/>
    </source>
</evidence>
<dbReference type="Pfam" id="PF13671">
    <property type="entry name" value="AAA_33"/>
    <property type="match status" value="1"/>
</dbReference>
<dbReference type="EMBL" id="CZVU01000056">
    <property type="protein sequence ID" value="CUT02884.1"/>
    <property type="molecule type" value="Genomic_DNA"/>
</dbReference>
<dbReference type="OrthoDB" id="9807890at2"/>
<dbReference type="AlphaFoldDB" id="A0A656DA59"/>